<comment type="similarity">
    <text evidence="8">Belongs to the Fre/LuxG FAD/NAD(P) flavoprotein oxidoreductase family.</text>
</comment>
<evidence type="ECO:0000256" key="1">
    <source>
        <dbReference type="ARBA" id="ARBA00001974"/>
    </source>
</evidence>
<organism evidence="10 11">
    <name type="scientific">Gibberella intermedia</name>
    <name type="common">Bulb rot disease fungus</name>
    <name type="synonym">Fusarium proliferatum</name>
    <dbReference type="NCBI Taxonomy" id="948311"/>
    <lineage>
        <taxon>Eukaryota</taxon>
        <taxon>Fungi</taxon>
        <taxon>Dikarya</taxon>
        <taxon>Ascomycota</taxon>
        <taxon>Pezizomycotina</taxon>
        <taxon>Sordariomycetes</taxon>
        <taxon>Hypocreomycetidae</taxon>
        <taxon>Hypocreales</taxon>
        <taxon>Nectriaceae</taxon>
        <taxon>Fusarium</taxon>
        <taxon>Fusarium fujikuroi species complex</taxon>
    </lineage>
</organism>
<dbReference type="InterPro" id="IPR017938">
    <property type="entry name" value="Riboflavin_synthase-like_b-brl"/>
</dbReference>
<dbReference type="GO" id="GO:0051537">
    <property type="term" value="F:2 iron, 2 sulfur cluster binding"/>
    <property type="evidence" value="ECO:0007669"/>
    <property type="project" value="UniProtKB-KW"/>
</dbReference>
<dbReference type="InterPro" id="IPR001709">
    <property type="entry name" value="Flavoprot_Pyr_Nucl_cyt_Rdtase"/>
</dbReference>
<comment type="caution">
    <text evidence="10">The sequence shown here is derived from an EMBL/GenBank/DDBJ whole genome shotgun (WGS) entry which is preliminary data.</text>
</comment>
<dbReference type="InterPro" id="IPR050415">
    <property type="entry name" value="MRET"/>
</dbReference>
<dbReference type="InterPro" id="IPR036010">
    <property type="entry name" value="2Fe-2S_ferredoxin-like_sf"/>
</dbReference>
<dbReference type="GO" id="GO:0016491">
    <property type="term" value="F:oxidoreductase activity"/>
    <property type="evidence" value="ECO:0007669"/>
    <property type="project" value="UniProtKB-KW"/>
</dbReference>
<dbReference type="PANTHER" id="PTHR47354:SF7">
    <property type="entry name" value="NAD(P)H-FLAVIN REDUCTASE"/>
    <property type="match status" value="1"/>
</dbReference>
<dbReference type="SUPFAM" id="SSF54292">
    <property type="entry name" value="2Fe-2S ferredoxin-like"/>
    <property type="match status" value="1"/>
</dbReference>
<dbReference type="InterPro" id="IPR001041">
    <property type="entry name" value="2Fe-2S_ferredoxin-type"/>
</dbReference>
<sequence length="309" mass="33621">MPYSCRKGACGNCKGRVLAGELVVGTGGGGHEAGINAPDEHLFCRAQPASDLLIAPRSWHRIDPDARKTYSATVFRNQLVASDVSILHLRFPTGVRARFAAGQYLQVILPDGQRRSFSMANAPHENDGVLLHIRHMPGGGFTSSVVPNLAKGDVLQIELPHGDFYLREESDRPLLFIAGGTGFAPVKSIIDDIIKRGIERPMTLFWGARAPAGLYAPDVVKKWLRQRPSLRYEPVISAPVDAAAWSGRRGRVHQAVLETFDSVQDFDVYACGAPAMVQAVRTALEDQRGLPPPQFFSDSFVTESPAAVV</sequence>
<evidence type="ECO:0000256" key="5">
    <source>
        <dbReference type="ARBA" id="ARBA00023002"/>
    </source>
</evidence>
<reference evidence="10 11" key="1">
    <citation type="journal article" date="2018" name="Sci. Rep.">
        <title>Characterisation of pathogen-specific regions and novel effector candidates in Fusarium oxysporum f. sp. cepae.</title>
        <authorList>
            <person name="Armitage A.D."/>
            <person name="Taylor A."/>
            <person name="Sobczyk M.K."/>
            <person name="Baxter L."/>
            <person name="Greenfield B.P."/>
            <person name="Bates H.J."/>
            <person name="Wilson F."/>
            <person name="Jackson A.C."/>
            <person name="Ott S."/>
            <person name="Harrison R.J."/>
            <person name="Clarkson J.P."/>
        </authorList>
    </citation>
    <scope>NUCLEOTIDE SEQUENCE [LARGE SCALE GENOMIC DNA]</scope>
    <source>
        <strain evidence="10 11">Fp_A8</strain>
    </source>
</reference>
<dbReference type="InterPro" id="IPR006058">
    <property type="entry name" value="2Fe2S_fd_BS"/>
</dbReference>
<evidence type="ECO:0000256" key="6">
    <source>
        <dbReference type="ARBA" id="ARBA00023014"/>
    </source>
</evidence>
<keyword evidence="3" id="KW-0479">Metal-binding</keyword>
<dbReference type="InterPro" id="IPR008333">
    <property type="entry name" value="Cbr1-like_FAD-bd_dom"/>
</dbReference>
<evidence type="ECO:0000259" key="9">
    <source>
        <dbReference type="PROSITE" id="PS51384"/>
    </source>
</evidence>
<evidence type="ECO:0000256" key="2">
    <source>
        <dbReference type="ARBA" id="ARBA00022630"/>
    </source>
</evidence>
<dbReference type="InterPro" id="IPR017927">
    <property type="entry name" value="FAD-bd_FR_type"/>
</dbReference>
<dbReference type="SUPFAM" id="SSF63380">
    <property type="entry name" value="Riboflavin synthase domain-like"/>
    <property type="match status" value="1"/>
</dbReference>
<dbReference type="InterPro" id="IPR012675">
    <property type="entry name" value="Beta-grasp_dom_sf"/>
</dbReference>
<evidence type="ECO:0000313" key="10">
    <source>
        <dbReference type="EMBL" id="RKL19579.1"/>
    </source>
</evidence>
<dbReference type="PRINTS" id="PR00410">
    <property type="entry name" value="PHEHYDRXLASE"/>
</dbReference>
<keyword evidence="4" id="KW-0274">FAD</keyword>
<gene>
    <name evidence="10" type="ORF">BFJ72_g15166</name>
</gene>
<dbReference type="CDD" id="cd00207">
    <property type="entry name" value="fer2"/>
    <property type="match status" value="1"/>
</dbReference>
<dbReference type="InterPro" id="IPR039261">
    <property type="entry name" value="FNR_nucleotide-bd"/>
</dbReference>
<dbReference type="PROSITE" id="PS00197">
    <property type="entry name" value="2FE2S_FER_1"/>
    <property type="match status" value="1"/>
</dbReference>
<dbReference type="SUPFAM" id="SSF52343">
    <property type="entry name" value="Ferredoxin reductase-like, C-terminal NADP-linked domain"/>
    <property type="match status" value="1"/>
</dbReference>
<dbReference type="InterPro" id="IPR001433">
    <property type="entry name" value="OxRdtase_FAD/NAD-bd"/>
</dbReference>
<protein>
    <recommendedName>
        <fullName evidence="9">FAD-binding FR-type domain-containing protein</fullName>
    </recommendedName>
</protein>
<dbReference type="AlphaFoldDB" id="A0A420RRA3"/>
<evidence type="ECO:0000256" key="8">
    <source>
        <dbReference type="ARBA" id="ARBA00038177"/>
    </source>
</evidence>
<dbReference type="Gene3D" id="3.10.20.30">
    <property type="match status" value="1"/>
</dbReference>
<dbReference type="Pfam" id="PF00175">
    <property type="entry name" value="NAD_binding_1"/>
    <property type="match status" value="1"/>
</dbReference>
<dbReference type="Gene3D" id="2.40.30.10">
    <property type="entry name" value="Translation factors"/>
    <property type="match status" value="1"/>
</dbReference>
<dbReference type="PRINTS" id="PR00371">
    <property type="entry name" value="FPNCR"/>
</dbReference>
<dbReference type="PANTHER" id="PTHR47354">
    <property type="entry name" value="NADH OXIDOREDUCTASE HCR"/>
    <property type="match status" value="1"/>
</dbReference>
<keyword evidence="5" id="KW-0560">Oxidoreductase</keyword>
<dbReference type="Gene3D" id="3.40.50.80">
    <property type="entry name" value="Nucleotide-binding domain of ferredoxin-NADP reductase (FNR) module"/>
    <property type="match status" value="1"/>
</dbReference>
<proteinExistence type="inferred from homology"/>
<dbReference type="GO" id="GO:0008218">
    <property type="term" value="P:bioluminescence"/>
    <property type="evidence" value="ECO:0007669"/>
    <property type="project" value="UniProtKB-KW"/>
</dbReference>
<evidence type="ECO:0000256" key="3">
    <source>
        <dbReference type="ARBA" id="ARBA00022714"/>
    </source>
</evidence>
<keyword evidence="3" id="KW-0408">Iron</keyword>
<dbReference type="CDD" id="cd06189">
    <property type="entry name" value="flavin_oxioreductase"/>
    <property type="match status" value="1"/>
</dbReference>
<dbReference type="PROSITE" id="PS51384">
    <property type="entry name" value="FAD_FR"/>
    <property type="match status" value="1"/>
</dbReference>
<name>A0A420RRA3_GIBIN</name>
<dbReference type="Proteomes" id="UP000283569">
    <property type="component" value="Unassembled WGS sequence"/>
</dbReference>
<evidence type="ECO:0000313" key="11">
    <source>
        <dbReference type="Proteomes" id="UP000283569"/>
    </source>
</evidence>
<feature type="domain" description="FAD-binding FR-type" evidence="9">
    <location>
        <begin position="67"/>
        <end position="167"/>
    </location>
</feature>
<dbReference type="Pfam" id="PF00111">
    <property type="entry name" value="Fer2"/>
    <property type="match status" value="1"/>
</dbReference>
<evidence type="ECO:0000256" key="7">
    <source>
        <dbReference type="ARBA" id="ARBA00023223"/>
    </source>
</evidence>
<dbReference type="Pfam" id="PF00970">
    <property type="entry name" value="FAD_binding_6"/>
    <property type="match status" value="1"/>
</dbReference>
<keyword evidence="6" id="KW-0411">Iron-sulfur</keyword>
<keyword evidence="2" id="KW-0285">Flavoprotein</keyword>
<keyword evidence="3" id="KW-0001">2Fe-2S</keyword>
<dbReference type="EMBL" id="MRDB01000195">
    <property type="protein sequence ID" value="RKL19579.1"/>
    <property type="molecule type" value="Genomic_DNA"/>
</dbReference>
<evidence type="ECO:0000256" key="4">
    <source>
        <dbReference type="ARBA" id="ARBA00022827"/>
    </source>
</evidence>
<keyword evidence="7" id="KW-0455">Luminescence</keyword>
<accession>A0A420RRA3</accession>
<comment type="cofactor">
    <cofactor evidence="1">
        <name>FAD</name>
        <dbReference type="ChEBI" id="CHEBI:57692"/>
    </cofactor>
</comment>